<evidence type="ECO:0000313" key="7">
    <source>
        <dbReference type="EMBL" id="KAJ9144618.1"/>
    </source>
</evidence>
<comment type="similarity">
    <text evidence="4">Belongs to the flavoredoxin family.</text>
</comment>
<comment type="caution">
    <text evidence="7">The sequence shown here is derived from an EMBL/GenBank/DDBJ whole genome shotgun (WGS) entry which is preliminary data.</text>
</comment>
<dbReference type="PANTHER" id="PTHR33798">
    <property type="entry name" value="FLAVOPROTEIN OXYGENASE"/>
    <property type="match status" value="1"/>
</dbReference>
<dbReference type="SMART" id="SM00903">
    <property type="entry name" value="Flavin_Reduct"/>
    <property type="match status" value="1"/>
</dbReference>
<dbReference type="Gene3D" id="2.30.110.10">
    <property type="entry name" value="Electron Transport, Fmn-binding Protein, Chain A"/>
    <property type="match status" value="1"/>
</dbReference>
<keyword evidence="3" id="KW-0288">FMN</keyword>
<reference evidence="7" key="1">
    <citation type="submission" date="2022-07" db="EMBL/GenBank/DDBJ databases">
        <title>Fungi with potential for degradation of polypropylene.</title>
        <authorList>
            <person name="Gostincar C."/>
        </authorList>
    </citation>
    <scope>NUCLEOTIDE SEQUENCE</scope>
    <source>
        <strain evidence="7">EXF-13308</strain>
    </source>
</reference>
<dbReference type="Proteomes" id="UP001174694">
    <property type="component" value="Unassembled WGS sequence"/>
</dbReference>
<evidence type="ECO:0000313" key="8">
    <source>
        <dbReference type="Proteomes" id="UP001174694"/>
    </source>
</evidence>
<evidence type="ECO:0000256" key="3">
    <source>
        <dbReference type="ARBA" id="ARBA00022643"/>
    </source>
</evidence>
<comment type="cofactor">
    <cofactor evidence="1">
        <name>FMN</name>
        <dbReference type="ChEBI" id="CHEBI:58210"/>
    </cofactor>
</comment>
<dbReference type="InterPro" id="IPR002563">
    <property type="entry name" value="Flavin_Rdtase-like_dom"/>
</dbReference>
<dbReference type="Pfam" id="PF01613">
    <property type="entry name" value="Flavin_Reduct"/>
    <property type="match status" value="1"/>
</dbReference>
<sequence>MSSRTKSSATTQSGFVDRDPDFKKRENSRPDFNRALHPVTVSKTPDPEWTWGAGVRGREPTEPPPTASEPTHVDIDPYAEGRSMMANYRLLVSGVVPRPIGFLSTVSADGRAENLAPFSYFQVVDHDPPTFVVGFSARPGRPKDTYRNLLESGECTINIVSEDMIEAVSAASVDAPYGVSEWEVSGLHRAETRTVRPARVQESVFSIEGKLVDTKEFKSHAKPGFSVASVVLIEATRFWVRRDALDESQSNIDLNVLKPIAQLGGISYGRVAEVFELPRKTWKDAVREAPWLQELPNAKK</sequence>
<accession>A0AA38RSL5</accession>
<name>A0AA38RSL5_9PEZI</name>
<feature type="compositionally biased region" description="Polar residues" evidence="5">
    <location>
        <begin position="1"/>
        <end position="14"/>
    </location>
</feature>
<dbReference type="SUPFAM" id="SSF50475">
    <property type="entry name" value="FMN-binding split barrel"/>
    <property type="match status" value="1"/>
</dbReference>
<dbReference type="GO" id="GO:0010181">
    <property type="term" value="F:FMN binding"/>
    <property type="evidence" value="ECO:0007669"/>
    <property type="project" value="InterPro"/>
</dbReference>
<dbReference type="InterPro" id="IPR012349">
    <property type="entry name" value="Split_barrel_FMN-bd"/>
</dbReference>
<feature type="compositionally biased region" description="Basic and acidic residues" evidence="5">
    <location>
        <begin position="16"/>
        <end position="34"/>
    </location>
</feature>
<dbReference type="PANTHER" id="PTHR33798:SF5">
    <property type="entry name" value="FLAVIN REDUCTASE LIKE DOMAIN-CONTAINING PROTEIN"/>
    <property type="match status" value="1"/>
</dbReference>
<evidence type="ECO:0000259" key="6">
    <source>
        <dbReference type="SMART" id="SM00903"/>
    </source>
</evidence>
<evidence type="ECO:0000256" key="2">
    <source>
        <dbReference type="ARBA" id="ARBA00022630"/>
    </source>
</evidence>
<proteinExistence type="inferred from homology"/>
<organism evidence="7 8">
    <name type="scientific">Pleurostoma richardsiae</name>
    <dbReference type="NCBI Taxonomy" id="41990"/>
    <lineage>
        <taxon>Eukaryota</taxon>
        <taxon>Fungi</taxon>
        <taxon>Dikarya</taxon>
        <taxon>Ascomycota</taxon>
        <taxon>Pezizomycotina</taxon>
        <taxon>Sordariomycetes</taxon>
        <taxon>Sordariomycetidae</taxon>
        <taxon>Calosphaeriales</taxon>
        <taxon>Pleurostomataceae</taxon>
        <taxon>Pleurostoma</taxon>
    </lineage>
</organism>
<feature type="domain" description="Flavin reductase like" evidence="6">
    <location>
        <begin position="93"/>
        <end position="253"/>
    </location>
</feature>
<feature type="region of interest" description="Disordered" evidence="5">
    <location>
        <begin position="1"/>
        <end position="72"/>
    </location>
</feature>
<evidence type="ECO:0000256" key="5">
    <source>
        <dbReference type="SAM" id="MobiDB-lite"/>
    </source>
</evidence>
<gene>
    <name evidence="7" type="ORF">NKR23_g5998</name>
</gene>
<evidence type="ECO:0000256" key="1">
    <source>
        <dbReference type="ARBA" id="ARBA00001917"/>
    </source>
</evidence>
<dbReference type="EMBL" id="JANBVO010000016">
    <property type="protein sequence ID" value="KAJ9144618.1"/>
    <property type="molecule type" value="Genomic_DNA"/>
</dbReference>
<protein>
    <submittedName>
        <fullName evidence="7">FMN-binding split barrel</fullName>
    </submittedName>
</protein>
<keyword evidence="2" id="KW-0285">Flavoprotein</keyword>
<dbReference type="AlphaFoldDB" id="A0AA38RSL5"/>
<keyword evidence="8" id="KW-1185">Reference proteome</keyword>
<evidence type="ECO:0000256" key="4">
    <source>
        <dbReference type="ARBA" id="ARBA00038054"/>
    </source>
</evidence>